<dbReference type="RefSeq" id="WP_165118104.1">
    <property type="nucleotide sequence ID" value="NZ_JAAKZG010000005.1"/>
</dbReference>
<comment type="caution">
    <text evidence="2">The sequence shown here is derived from an EMBL/GenBank/DDBJ whole genome shotgun (WGS) entry which is preliminary data.</text>
</comment>
<evidence type="ECO:0000256" key="1">
    <source>
        <dbReference type="SAM" id="SignalP"/>
    </source>
</evidence>
<dbReference type="AlphaFoldDB" id="A0A7C9R7I2"/>
<sequence>MRPLLLGLMLAGFCHSAFADEISSAYTDLDIGKDCATVAAAAEGDGQWANFVCPGYRGFPVLLYDDDARQSAFYGFPPPGDMAPVWESFAAFNSVGAKIEWRVETKGDTAIPFAAIHRRLVSDPEDPEKKIEVLVVSRVAQLTDGKSCVVGLVVASGNPTANDMARKLADEQARDFACGADERVQVSGEVPLPEFTRQEELEQ</sequence>
<feature type="chain" id="PRO_5028850193" evidence="1">
    <location>
        <begin position="20"/>
        <end position="203"/>
    </location>
</feature>
<dbReference type="EMBL" id="JAAKZG010000005">
    <property type="protein sequence ID" value="NGN42062.1"/>
    <property type="molecule type" value="Genomic_DNA"/>
</dbReference>
<dbReference type="Proteomes" id="UP000481252">
    <property type="component" value="Unassembled WGS sequence"/>
</dbReference>
<evidence type="ECO:0000313" key="3">
    <source>
        <dbReference type="Proteomes" id="UP000481252"/>
    </source>
</evidence>
<proteinExistence type="predicted"/>
<evidence type="ECO:0000313" key="2">
    <source>
        <dbReference type="EMBL" id="NGN42062.1"/>
    </source>
</evidence>
<name>A0A7C9R7I2_9HYPH</name>
<accession>A0A7C9R7I2</accession>
<gene>
    <name evidence="2" type="ORF">G6N74_13410</name>
</gene>
<keyword evidence="3" id="KW-1185">Reference proteome</keyword>
<feature type="signal peptide" evidence="1">
    <location>
        <begin position="1"/>
        <end position="19"/>
    </location>
</feature>
<organism evidence="2 3">
    <name type="scientific">Mesorhizobium zhangyense</name>
    <dbReference type="NCBI Taxonomy" id="1776730"/>
    <lineage>
        <taxon>Bacteria</taxon>
        <taxon>Pseudomonadati</taxon>
        <taxon>Pseudomonadota</taxon>
        <taxon>Alphaproteobacteria</taxon>
        <taxon>Hyphomicrobiales</taxon>
        <taxon>Phyllobacteriaceae</taxon>
        <taxon>Mesorhizobium</taxon>
    </lineage>
</organism>
<protein>
    <submittedName>
        <fullName evidence="2">Uncharacterized protein</fullName>
    </submittedName>
</protein>
<reference evidence="2 3" key="1">
    <citation type="submission" date="2020-02" db="EMBL/GenBank/DDBJ databases">
        <title>Genome sequence of the type strain CGMCC 1.15528 of Mesorhizobium zhangyense.</title>
        <authorList>
            <person name="Gao J."/>
            <person name="Sun J."/>
        </authorList>
    </citation>
    <scope>NUCLEOTIDE SEQUENCE [LARGE SCALE GENOMIC DNA]</scope>
    <source>
        <strain evidence="2 3">CGMCC 1.15528</strain>
    </source>
</reference>
<keyword evidence="1" id="KW-0732">Signal</keyword>